<dbReference type="CDD" id="cd00761">
    <property type="entry name" value="Glyco_tranf_GTA_type"/>
    <property type="match status" value="1"/>
</dbReference>
<feature type="domain" description="Glycosyltransferase 2-like" evidence="3">
    <location>
        <begin position="2"/>
        <end position="170"/>
    </location>
</feature>
<proteinExistence type="predicted"/>
<dbReference type="EC" id="2.4.-.-" evidence="4"/>
<name>A0A948WQN4_9FIRM</name>
<keyword evidence="1 4" id="KW-0328">Glycosyltransferase</keyword>
<evidence type="ECO:0000256" key="1">
    <source>
        <dbReference type="ARBA" id="ARBA00022676"/>
    </source>
</evidence>
<gene>
    <name evidence="4" type="ORF">H9882_01275</name>
</gene>
<dbReference type="PANTHER" id="PTHR22916">
    <property type="entry name" value="GLYCOSYLTRANSFERASE"/>
    <property type="match status" value="1"/>
</dbReference>
<evidence type="ECO:0000259" key="3">
    <source>
        <dbReference type="Pfam" id="PF00535"/>
    </source>
</evidence>
<comment type="caution">
    <text evidence="4">The sequence shown here is derived from an EMBL/GenBank/DDBJ whole genome shotgun (WGS) entry which is preliminary data.</text>
</comment>
<accession>A0A948WQN4</accession>
<reference evidence="4" key="1">
    <citation type="journal article" date="2021" name="PeerJ">
        <title>Extensive microbial diversity within the chicken gut microbiome revealed by metagenomics and culture.</title>
        <authorList>
            <person name="Gilroy R."/>
            <person name="Ravi A."/>
            <person name="Getino M."/>
            <person name="Pursley I."/>
            <person name="Horton D.L."/>
            <person name="Alikhan N.F."/>
            <person name="Baker D."/>
            <person name="Gharbi K."/>
            <person name="Hall N."/>
            <person name="Watson M."/>
            <person name="Adriaenssens E.M."/>
            <person name="Foster-Nyarko E."/>
            <person name="Jarju S."/>
            <person name="Secka A."/>
            <person name="Antonio M."/>
            <person name="Oren A."/>
            <person name="Chaudhuri R.R."/>
            <person name="La Ragione R."/>
            <person name="Hildebrand F."/>
            <person name="Pallen M.J."/>
        </authorList>
    </citation>
    <scope>NUCLEOTIDE SEQUENCE</scope>
    <source>
        <strain evidence="4">B5_2728</strain>
    </source>
</reference>
<keyword evidence="2 4" id="KW-0808">Transferase</keyword>
<dbReference type="AlphaFoldDB" id="A0A948WQN4"/>
<dbReference type="Gene3D" id="3.90.550.10">
    <property type="entry name" value="Spore Coat Polysaccharide Biosynthesis Protein SpsA, Chain A"/>
    <property type="match status" value="1"/>
</dbReference>
<dbReference type="EMBL" id="JAHLFP010000007">
    <property type="protein sequence ID" value="MBU3805525.1"/>
    <property type="molecule type" value="Genomic_DNA"/>
</dbReference>
<dbReference type="GO" id="GO:0016757">
    <property type="term" value="F:glycosyltransferase activity"/>
    <property type="evidence" value="ECO:0007669"/>
    <property type="project" value="UniProtKB-KW"/>
</dbReference>
<dbReference type="InterPro" id="IPR001173">
    <property type="entry name" value="Glyco_trans_2-like"/>
</dbReference>
<organism evidence="4 5">
    <name type="scientific">Candidatus Allofournierella pullistercoris</name>
    <dbReference type="NCBI Taxonomy" id="2838597"/>
    <lineage>
        <taxon>Bacteria</taxon>
        <taxon>Bacillati</taxon>
        <taxon>Bacillota</taxon>
        <taxon>Clostridia</taxon>
        <taxon>Eubacteriales</taxon>
        <taxon>Oscillospiraceae</taxon>
        <taxon>Allofournierella</taxon>
    </lineage>
</organism>
<dbReference type="SUPFAM" id="SSF53448">
    <property type="entry name" value="Nucleotide-diphospho-sugar transferases"/>
    <property type="match status" value="1"/>
</dbReference>
<dbReference type="Pfam" id="PF00535">
    <property type="entry name" value="Glycos_transf_2"/>
    <property type="match status" value="1"/>
</dbReference>
<evidence type="ECO:0000313" key="4">
    <source>
        <dbReference type="EMBL" id="MBU3805525.1"/>
    </source>
</evidence>
<reference evidence="4" key="2">
    <citation type="submission" date="2021-04" db="EMBL/GenBank/DDBJ databases">
        <authorList>
            <person name="Gilroy R."/>
        </authorList>
    </citation>
    <scope>NUCLEOTIDE SEQUENCE</scope>
    <source>
        <strain evidence="4">B5_2728</strain>
    </source>
</reference>
<feature type="non-terminal residue" evidence="4">
    <location>
        <position position="1"/>
    </location>
</feature>
<evidence type="ECO:0000313" key="5">
    <source>
        <dbReference type="Proteomes" id="UP000713596"/>
    </source>
</evidence>
<evidence type="ECO:0000256" key="2">
    <source>
        <dbReference type="ARBA" id="ARBA00022679"/>
    </source>
</evidence>
<sequence length="323" mass="37711">ISVIIPVYGVEDYLDECLESVVGQTYKNLEIILVDDGSKDNCPAMCDAWAKKDSRIQVIHKENGGVSSARNRGFECATGDYVIFIDSDDLLHLEMLETLAKPLNEYPDVDGAFCGFSSMMENGEILQEIFKQTHDQCVDRVSAAKKVIGKQYYDVLSPNKLFRRSILQEISPLYDETIRYGEDTPWITRVLKNARKIYLSSKILFYYRKRPGSTTYGNRFDEKRLGEYKAQHQMLDAVKQYGDQELINIAKIRFYIWVSGIWRMVYQTGNQKLADQMAEELREPRKLWLAQEGIPVWKNRRLWVDKMIEWKFPKKFVHWVDTI</sequence>
<dbReference type="InterPro" id="IPR029044">
    <property type="entry name" value="Nucleotide-diphossugar_trans"/>
</dbReference>
<dbReference type="Proteomes" id="UP000713596">
    <property type="component" value="Unassembled WGS sequence"/>
</dbReference>
<dbReference type="PANTHER" id="PTHR22916:SF51">
    <property type="entry name" value="GLYCOSYLTRANSFERASE EPSH-RELATED"/>
    <property type="match status" value="1"/>
</dbReference>
<protein>
    <submittedName>
        <fullName evidence="4">Glycosyltransferase</fullName>
        <ecNumber evidence="4">2.4.-.-</ecNumber>
    </submittedName>
</protein>